<name>A0A2I1PAK1_9MICO</name>
<feature type="transmembrane region" description="Helical" evidence="7">
    <location>
        <begin position="124"/>
        <end position="145"/>
    </location>
</feature>
<evidence type="ECO:0000256" key="5">
    <source>
        <dbReference type="ARBA" id="ARBA00023136"/>
    </source>
</evidence>
<dbReference type="PANTHER" id="PTHR36115">
    <property type="entry name" value="PROLINE-RICH ANTIGEN HOMOLOG-RELATED"/>
    <property type="match status" value="1"/>
</dbReference>
<reference evidence="9 10" key="1">
    <citation type="submission" date="2017-12" db="EMBL/GenBank/DDBJ databases">
        <title>Phylogenetic diversity of female urinary microbiome.</title>
        <authorList>
            <person name="Thomas-White K."/>
            <person name="Wolfe A.J."/>
        </authorList>
    </citation>
    <scope>NUCLEOTIDE SEQUENCE [LARGE SCALE GENOMIC DNA]</scope>
    <source>
        <strain evidence="9 10">UMB1298</strain>
    </source>
</reference>
<protein>
    <submittedName>
        <fullName evidence="9">RDD family protein</fullName>
    </submittedName>
</protein>
<evidence type="ECO:0000256" key="7">
    <source>
        <dbReference type="SAM" id="Phobius"/>
    </source>
</evidence>
<keyword evidence="10" id="KW-1185">Reference proteome</keyword>
<comment type="subcellular location">
    <subcellularLocation>
        <location evidence="1">Cell membrane</location>
        <topology evidence="1">Multi-pass membrane protein</topology>
    </subcellularLocation>
</comment>
<keyword evidence="5 7" id="KW-0472">Membrane</keyword>
<feature type="region of interest" description="Disordered" evidence="6">
    <location>
        <begin position="86"/>
        <end position="112"/>
    </location>
</feature>
<dbReference type="Pfam" id="PF06271">
    <property type="entry name" value="RDD"/>
    <property type="match status" value="1"/>
</dbReference>
<dbReference type="OrthoDB" id="5187110at2"/>
<gene>
    <name evidence="9" type="ORF">CYJ76_06215</name>
</gene>
<dbReference type="EMBL" id="PKIZ01000010">
    <property type="protein sequence ID" value="PKZ41654.1"/>
    <property type="molecule type" value="Genomic_DNA"/>
</dbReference>
<feature type="domain" description="RDD" evidence="8">
    <location>
        <begin position="118"/>
        <end position="222"/>
    </location>
</feature>
<dbReference type="InterPro" id="IPR051791">
    <property type="entry name" value="Pra-immunoreactive"/>
</dbReference>
<accession>A0A2I1PAK1</accession>
<evidence type="ECO:0000256" key="3">
    <source>
        <dbReference type="ARBA" id="ARBA00022692"/>
    </source>
</evidence>
<dbReference type="GO" id="GO:0005886">
    <property type="term" value="C:plasma membrane"/>
    <property type="evidence" value="ECO:0007669"/>
    <property type="project" value="UniProtKB-SubCell"/>
</dbReference>
<keyword evidence="2" id="KW-1003">Cell membrane</keyword>
<keyword evidence="3 7" id="KW-0812">Transmembrane</keyword>
<keyword evidence="4 7" id="KW-1133">Transmembrane helix</keyword>
<evidence type="ECO:0000256" key="4">
    <source>
        <dbReference type="ARBA" id="ARBA00022989"/>
    </source>
</evidence>
<organism evidence="9 10">
    <name type="scientific">Kytococcus schroeteri</name>
    <dbReference type="NCBI Taxonomy" id="138300"/>
    <lineage>
        <taxon>Bacteria</taxon>
        <taxon>Bacillati</taxon>
        <taxon>Actinomycetota</taxon>
        <taxon>Actinomycetes</taxon>
        <taxon>Micrococcales</taxon>
        <taxon>Kytococcaceae</taxon>
        <taxon>Kytococcus</taxon>
    </lineage>
</organism>
<evidence type="ECO:0000256" key="6">
    <source>
        <dbReference type="SAM" id="MobiDB-lite"/>
    </source>
</evidence>
<feature type="transmembrane region" description="Helical" evidence="7">
    <location>
        <begin position="157"/>
        <end position="179"/>
    </location>
</feature>
<dbReference type="InterPro" id="IPR010432">
    <property type="entry name" value="RDD"/>
</dbReference>
<evidence type="ECO:0000256" key="2">
    <source>
        <dbReference type="ARBA" id="ARBA00022475"/>
    </source>
</evidence>
<dbReference type="Proteomes" id="UP000234206">
    <property type="component" value="Unassembled WGS sequence"/>
</dbReference>
<proteinExistence type="predicted"/>
<evidence type="ECO:0000256" key="1">
    <source>
        <dbReference type="ARBA" id="ARBA00004651"/>
    </source>
</evidence>
<evidence type="ECO:0000313" key="9">
    <source>
        <dbReference type="EMBL" id="PKZ41654.1"/>
    </source>
</evidence>
<evidence type="ECO:0000259" key="8">
    <source>
        <dbReference type="Pfam" id="PF06271"/>
    </source>
</evidence>
<comment type="caution">
    <text evidence="9">The sequence shown here is derived from an EMBL/GenBank/DDBJ whole genome shotgun (WGS) entry which is preliminary data.</text>
</comment>
<dbReference type="AlphaFoldDB" id="A0A2I1PAK1"/>
<evidence type="ECO:0000313" key="10">
    <source>
        <dbReference type="Proteomes" id="UP000234206"/>
    </source>
</evidence>
<sequence length="232" mass="25357">MTSCGLLNTAVPSWEREWWPAPPGRRCRGTDPAYRLAPAVESLPRHRVATCRRWSRTRATHRPARAPPGPYPVRVDRREIGSWLSGPRAALPDDEHPSPQDHPGQRLGLPATGPGSIARLGPRLVALFIDWFACLAITAATWGHLGPGGSGQLVTHGIFLLENLVLVAAAGGTLGHRIMGLQVIRLDDRPVTLVDSAVRAVLLCLALPALIWDRDQRGAHDWVRRTAIVRGR</sequence>
<dbReference type="PANTHER" id="PTHR36115:SF6">
    <property type="entry name" value="PROLINE-RICH ANTIGEN HOMOLOG"/>
    <property type="match status" value="1"/>
</dbReference>